<dbReference type="PANTHER" id="PTHR42953:SF3">
    <property type="entry name" value="HIGH-AFFINITY ZINC UPTAKE SYSTEM PROTEIN ZNUA"/>
    <property type="match status" value="1"/>
</dbReference>
<dbReference type="Gene3D" id="3.40.50.1980">
    <property type="entry name" value="Nitrogenase molybdenum iron protein domain"/>
    <property type="match status" value="2"/>
</dbReference>
<gene>
    <name evidence="6" type="ORF">IAA52_06950</name>
</gene>
<evidence type="ECO:0000313" key="6">
    <source>
        <dbReference type="EMBL" id="HIQ82825.1"/>
    </source>
</evidence>
<dbReference type="GO" id="GO:0046872">
    <property type="term" value="F:metal ion binding"/>
    <property type="evidence" value="ECO:0007669"/>
    <property type="project" value="InterPro"/>
</dbReference>
<keyword evidence="2 4" id="KW-0813">Transport</keyword>
<sequence length="299" mass="32528">MRKYIPLLLALCLLLCGCSAGAEEGEISIVATDFPCYDLARQVMGGGEGLTLLIRPGMDSHSYEPTPADARAVYEADALIYIGGASDGWVEEMLAEAGNVTAVRLMDSVEALEEEHDGHDHEDISYDEHIWTSPVNMRAMLESVTDTLCAISPENADTYRANAAAYDAQLAELDATFRELVAGAERTELIFADRFPFLYFAREYGLTYISAFAGCSDEVQPSVQAVASIIDAVEQEGMPVVYVIEMSTQDVARAVAEQTGAEIVEMHSCQSVTGEEFAAGETYLSLMTRNVEALRKGLY</sequence>
<protein>
    <submittedName>
        <fullName evidence="6">Zinc ABC transporter substrate-binding protein</fullName>
    </submittedName>
</protein>
<dbReference type="GO" id="GO:0007155">
    <property type="term" value="P:cell adhesion"/>
    <property type="evidence" value="ECO:0007669"/>
    <property type="project" value="InterPro"/>
</dbReference>
<reference evidence="6" key="1">
    <citation type="submission" date="2020-10" db="EMBL/GenBank/DDBJ databases">
        <authorList>
            <person name="Gilroy R."/>
        </authorList>
    </citation>
    <scope>NUCLEOTIDE SEQUENCE</scope>
    <source>
        <strain evidence="6">ChiSjej6B24-2974</strain>
    </source>
</reference>
<name>A0A9D0ZLW9_9FIRM</name>
<dbReference type="SUPFAM" id="SSF53807">
    <property type="entry name" value="Helical backbone' metal receptor"/>
    <property type="match status" value="1"/>
</dbReference>
<dbReference type="Proteomes" id="UP000824260">
    <property type="component" value="Unassembled WGS sequence"/>
</dbReference>
<feature type="chain" id="PRO_5039730113" evidence="5">
    <location>
        <begin position="23"/>
        <end position="299"/>
    </location>
</feature>
<dbReference type="GO" id="GO:0030001">
    <property type="term" value="P:metal ion transport"/>
    <property type="evidence" value="ECO:0007669"/>
    <property type="project" value="InterPro"/>
</dbReference>
<comment type="similarity">
    <text evidence="1 4">Belongs to the bacterial solute-binding protein 9 family.</text>
</comment>
<dbReference type="PRINTS" id="PR00691">
    <property type="entry name" value="ADHESINB"/>
</dbReference>
<evidence type="ECO:0000313" key="7">
    <source>
        <dbReference type="Proteomes" id="UP000824260"/>
    </source>
</evidence>
<dbReference type="InterPro" id="IPR006129">
    <property type="entry name" value="AdhesinB"/>
</dbReference>
<dbReference type="EMBL" id="DVFZ01000069">
    <property type="protein sequence ID" value="HIQ82825.1"/>
    <property type="molecule type" value="Genomic_DNA"/>
</dbReference>
<dbReference type="InterPro" id="IPR006128">
    <property type="entry name" value="Lipoprotein_PsaA-like"/>
</dbReference>
<evidence type="ECO:0000256" key="3">
    <source>
        <dbReference type="ARBA" id="ARBA00022729"/>
    </source>
</evidence>
<evidence type="ECO:0000256" key="5">
    <source>
        <dbReference type="SAM" id="SignalP"/>
    </source>
</evidence>
<dbReference type="PROSITE" id="PS51257">
    <property type="entry name" value="PROKAR_LIPOPROTEIN"/>
    <property type="match status" value="1"/>
</dbReference>
<reference evidence="6" key="2">
    <citation type="journal article" date="2021" name="PeerJ">
        <title>Extensive microbial diversity within the chicken gut microbiome revealed by metagenomics and culture.</title>
        <authorList>
            <person name="Gilroy R."/>
            <person name="Ravi A."/>
            <person name="Getino M."/>
            <person name="Pursley I."/>
            <person name="Horton D.L."/>
            <person name="Alikhan N.F."/>
            <person name="Baker D."/>
            <person name="Gharbi K."/>
            <person name="Hall N."/>
            <person name="Watson M."/>
            <person name="Adriaenssens E.M."/>
            <person name="Foster-Nyarko E."/>
            <person name="Jarju S."/>
            <person name="Secka A."/>
            <person name="Antonio M."/>
            <person name="Oren A."/>
            <person name="Chaudhuri R.R."/>
            <person name="La Ragione R."/>
            <person name="Hildebrand F."/>
            <person name="Pallen M.J."/>
        </authorList>
    </citation>
    <scope>NUCLEOTIDE SEQUENCE</scope>
    <source>
        <strain evidence="6">ChiSjej6B24-2974</strain>
    </source>
</reference>
<evidence type="ECO:0000256" key="2">
    <source>
        <dbReference type="ARBA" id="ARBA00022448"/>
    </source>
</evidence>
<evidence type="ECO:0000256" key="1">
    <source>
        <dbReference type="ARBA" id="ARBA00011028"/>
    </source>
</evidence>
<keyword evidence="3 5" id="KW-0732">Signal</keyword>
<dbReference type="AlphaFoldDB" id="A0A9D0ZLW9"/>
<dbReference type="Pfam" id="PF01297">
    <property type="entry name" value="ZnuA"/>
    <property type="match status" value="1"/>
</dbReference>
<evidence type="ECO:0000256" key="4">
    <source>
        <dbReference type="RuleBase" id="RU003512"/>
    </source>
</evidence>
<dbReference type="PANTHER" id="PTHR42953">
    <property type="entry name" value="HIGH-AFFINITY ZINC UPTAKE SYSTEM PROTEIN ZNUA-RELATED"/>
    <property type="match status" value="1"/>
</dbReference>
<feature type="signal peptide" evidence="5">
    <location>
        <begin position="1"/>
        <end position="22"/>
    </location>
</feature>
<accession>A0A9D0ZLW9</accession>
<organism evidence="6 7">
    <name type="scientific">Candidatus Pullichristensenella stercorigallinarum</name>
    <dbReference type="NCBI Taxonomy" id="2840909"/>
    <lineage>
        <taxon>Bacteria</taxon>
        <taxon>Bacillati</taxon>
        <taxon>Bacillota</taxon>
        <taxon>Clostridia</taxon>
        <taxon>Candidatus Pullichristensenella</taxon>
    </lineage>
</organism>
<proteinExistence type="inferred from homology"/>
<dbReference type="PRINTS" id="PR00690">
    <property type="entry name" value="ADHESNFAMILY"/>
</dbReference>
<comment type="caution">
    <text evidence="6">The sequence shown here is derived from an EMBL/GenBank/DDBJ whole genome shotgun (WGS) entry which is preliminary data.</text>
</comment>
<dbReference type="InterPro" id="IPR006127">
    <property type="entry name" value="ZnuA-like"/>
</dbReference>
<dbReference type="InterPro" id="IPR050492">
    <property type="entry name" value="Bact_metal-bind_prot9"/>
</dbReference>